<keyword evidence="2" id="KW-0808">Transferase</keyword>
<dbReference type="Proteomes" id="UP001523216">
    <property type="component" value="Unassembled WGS sequence"/>
</dbReference>
<comment type="caution">
    <text evidence="3">The sequence shown here is derived from an EMBL/GenBank/DDBJ whole genome shotgun (WGS) entry which is preliminary data.</text>
</comment>
<organism evidence="3 4">
    <name type="scientific">Paractinoplanes hotanensis</name>
    <dbReference type="NCBI Taxonomy" id="2906497"/>
    <lineage>
        <taxon>Bacteria</taxon>
        <taxon>Bacillati</taxon>
        <taxon>Actinomycetota</taxon>
        <taxon>Actinomycetes</taxon>
        <taxon>Micromonosporales</taxon>
        <taxon>Micromonosporaceae</taxon>
        <taxon>Paractinoplanes</taxon>
    </lineage>
</organism>
<proteinExistence type="predicted"/>
<evidence type="ECO:0000313" key="4">
    <source>
        <dbReference type="Proteomes" id="UP001523216"/>
    </source>
</evidence>
<sequence length="245" mass="26567">MTEDEVVQRVLAALADGNGGQIITPNVDILHRVMRDADSRRHVHASSIVVADGKPLVWASRLAGDPLPARVAGADLIWSLSAAMAGAGRSVHLLGGEPGTAVRATDVLRDRFPALKIAGCLSPSFGFDTREDEYAAVCDEVVGAGPDLVFVGFGFPKQERVIARLRSRLPQTWFLGCGAAIGFVAGVHSRAPEWMRSSGLEWVHRLVLEPRRLMRRYLVDDAPFAARLLAASAREGRRRRSEGSR</sequence>
<protein>
    <submittedName>
        <fullName evidence="3">WecB/TagA/CpsF family glycosyltransferase</fullName>
    </submittedName>
</protein>
<dbReference type="RefSeq" id="WP_251804605.1">
    <property type="nucleotide sequence ID" value="NZ_JAMQOL010000086.1"/>
</dbReference>
<evidence type="ECO:0000256" key="1">
    <source>
        <dbReference type="ARBA" id="ARBA00022676"/>
    </source>
</evidence>
<evidence type="ECO:0000313" key="3">
    <source>
        <dbReference type="EMBL" id="MCM4084866.1"/>
    </source>
</evidence>
<dbReference type="EMBL" id="JAMQOL010000086">
    <property type="protein sequence ID" value="MCM4084866.1"/>
    <property type="molecule type" value="Genomic_DNA"/>
</dbReference>
<keyword evidence="4" id="KW-1185">Reference proteome</keyword>
<dbReference type="Pfam" id="PF03808">
    <property type="entry name" value="Glyco_tran_WecG"/>
    <property type="match status" value="1"/>
</dbReference>
<dbReference type="NCBIfam" id="TIGR00696">
    <property type="entry name" value="wecG_tagA_cpsF"/>
    <property type="match status" value="1"/>
</dbReference>
<dbReference type="InterPro" id="IPR004629">
    <property type="entry name" value="WecG_TagA_CpsF"/>
</dbReference>
<name>A0ABT0YFP6_9ACTN</name>
<dbReference type="PANTHER" id="PTHR34136">
    <property type="match status" value="1"/>
</dbReference>
<accession>A0ABT0YFP6</accession>
<dbReference type="PANTHER" id="PTHR34136:SF1">
    <property type="entry name" value="UDP-N-ACETYL-D-MANNOSAMINURONIC ACID TRANSFERASE"/>
    <property type="match status" value="1"/>
</dbReference>
<dbReference type="CDD" id="cd06533">
    <property type="entry name" value="Glyco_transf_WecG_TagA"/>
    <property type="match status" value="1"/>
</dbReference>
<gene>
    <name evidence="3" type="ORF">LXN57_45795</name>
</gene>
<evidence type="ECO:0000256" key="2">
    <source>
        <dbReference type="ARBA" id="ARBA00022679"/>
    </source>
</evidence>
<keyword evidence="1" id="KW-0328">Glycosyltransferase</keyword>
<reference evidence="3 4" key="1">
    <citation type="submission" date="2022-06" db="EMBL/GenBank/DDBJ databases">
        <title>Actinoplanes abujensis sp. nov., isolated from Nigerian arid soil.</title>
        <authorList>
            <person name="Ding P."/>
        </authorList>
    </citation>
    <scope>NUCLEOTIDE SEQUENCE [LARGE SCALE GENOMIC DNA]</scope>
    <source>
        <strain evidence="4">TRM88002</strain>
    </source>
</reference>